<comment type="caution">
    <text evidence="1">The sequence shown here is derived from an EMBL/GenBank/DDBJ whole genome shotgun (WGS) entry which is preliminary data.</text>
</comment>
<dbReference type="EMBL" id="SRZC01000014">
    <property type="protein sequence ID" value="TGX81749.1"/>
    <property type="molecule type" value="Genomic_DNA"/>
</dbReference>
<keyword evidence="2" id="KW-1185">Reference proteome</keyword>
<evidence type="ECO:0000313" key="2">
    <source>
        <dbReference type="Proteomes" id="UP000308886"/>
    </source>
</evidence>
<protein>
    <submittedName>
        <fullName evidence="1">Uncharacterized protein</fullName>
    </submittedName>
</protein>
<name>A0AC61QPK4_9BACT</name>
<proteinExistence type="predicted"/>
<accession>A0AC61QPK4</accession>
<gene>
    <name evidence="1" type="ORF">E5358_09475</name>
</gene>
<reference evidence="1" key="1">
    <citation type="submission" date="2019-04" db="EMBL/GenBank/DDBJ databases">
        <title>Microbes associate with the intestines of laboratory mice.</title>
        <authorList>
            <person name="Navarre W."/>
            <person name="Wong E."/>
            <person name="Huang K."/>
            <person name="Tropini C."/>
            <person name="Ng K."/>
            <person name="Yu B."/>
        </authorList>
    </citation>
    <scope>NUCLEOTIDE SEQUENCE</scope>
    <source>
        <strain evidence="1">NM73_A23</strain>
    </source>
</reference>
<organism evidence="1 2">
    <name type="scientific">Palleniella muris</name>
    <dbReference type="NCBI Taxonomy" id="3038145"/>
    <lineage>
        <taxon>Bacteria</taxon>
        <taxon>Pseudomonadati</taxon>
        <taxon>Bacteroidota</taxon>
        <taxon>Bacteroidia</taxon>
        <taxon>Bacteroidales</taxon>
        <taxon>Prevotellaceae</taxon>
        <taxon>Palleniella</taxon>
    </lineage>
</organism>
<dbReference type="Proteomes" id="UP000308886">
    <property type="component" value="Unassembled WGS sequence"/>
</dbReference>
<sequence>MKRKLLIFLTAFSALTATAQTTEETPDNKVPFLESISVGIDLMGPIRRAMSDRGEYQATVQAHIKGLFLPTVEVGYGTADRYDADTYTSYKTKAPFGRIGCDFNILKNRHDDYRLTVGMRYGITSFDYDTTAPVLEETPPTGGETEPGEDTPAPANNVIKDYQTTSEKCTLQWVEIVFGADAKVWGPLHMGWSLRYRRKLSCSDYTNIPLYAPGYGRGTESSRWMALYNISIQF</sequence>
<evidence type="ECO:0000313" key="1">
    <source>
        <dbReference type="EMBL" id="TGX81749.1"/>
    </source>
</evidence>